<dbReference type="KEGG" id="spar:SPRG_05810"/>
<dbReference type="InterPro" id="IPR008978">
    <property type="entry name" value="HSP20-like_chaperone"/>
</dbReference>
<dbReference type="EMBL" id="KK583209">
    <property type="protein sequence ID" value="KDO28937.1"/>
    <property type="molecule type" value="Genomic_DNA"/>
</dbReference>
<feature type="domain" description="CS" evidence="3">
    <location>
        <begin position="141"/>
        <end position="232"/>
    </location>
</feature>
<gene>
    <name evidence="4" type="ORF">SPRG_05810</name>
</gene>
<keyword evidence="2" id="KW-0472">Membrane</keyword>
<dbReference type="GO" id="GO:0005634">
    <property type="term" value="C:nucleus"/>
    <property type="evidence" value="ECO:0007669"/>
    <property type="project" value="TreeGrafter"/>
</dbReference>
<dbReference type="OMA" id="MEDHIEY"/>
<keyword evidence="5" id="KW-1185">Reference proteome</keyword>
<evidence type="ECO:0000259" key="3">
    <source>
        <dbReference type="PROSITE" id="PS51203"/>
    </source>
</evidence>
<dbReference type="SUPFAM" id="SSF49764">
    <property type="entry name" value="HSP20-like chaperones"/>
    <property type="match status" value="1"/>
</dbReference>
<dbReference type="PANTHER" id="PTHR13164:SF6">
    <property type="entry name" value="CS DOMAIN-CONTAINING PROTEIN"/>
    <property type="match status" value="1"/>
</dbReference>
<evidence type="ECO:0000313" key="5">
    <source>
        <dbReference type="Proteomes" id="UP000030745"/>
    </source>
</evidence>
<feature type="transmembrane region" description="Helical" evidence="2">
    <location>
        <begin position="32"/>
        <end position="52"/>
    </location>
</feature>
<keyword evidence="2" id="KW-0812">Transmembrane</keyword>
<protein>
    <recommendedName>
        <fullName evidence="3">CS domain-containing protein</fullName>
    </recommendedName>
</protein>
<dbReference type="InterPro" id="IPR052289">
    <property type="entry name" value="Calcyclin-binding_UBL-bridge"/>
</dbReference>
<reference evidence="4 5" key="1">
    <citation type="journal article" date="2013" name="PLoS Genet.">
        <title>Distinctive expansion of potential virulence genes in the genome of the oomycete fish pathogen Saprolegnia parasitica.</title>
        <authorList>
            <person name="Jiang R.H."/>
            <person name="de Bruijn I."/>
            <person name="Haas B.J."/>
            <person name="Belmonte R."/>
            <person name="Lobach L."/>
            <person name="Christie J."/>
            <person name="van den Ackerveken G."/>
            <person name="Bottin A."/>
            <person name="Bulone V."/>
            <person name="Diaz-Moreno S.M."/>
            <person name="Dumas B."/>
            <person name="Fan L."/>
            <person name="Gaulin E."/>
            <person name="Govers F."/>
            <person name="Grenville-Briggs L.J."/>
            <person name="Horner N.R."/>
            <person name="Levin J.Z."/>
            <person name="Mammella M."/>
            <person name="Meijer H.J."/>
            <person name="Morris P."/>
            <person name="Nusbaum C."/>
            <person name="Oome S."/>
            <person name="Phillips A.J."/>
            <person name="van Rooyen D."/>
            <person name="Rzeszutek E."/>
            <person name="Saraiva M."/>
            <person name="Secombes C.J."/>
            <person name="Seidl M.F."/>
            <person name="Snel B."/>
            <person name="Stassen J.H."/>
            <person name="Sykes S."/>
            <person name="Tripathy S."/>
            <person name="van den Berg H."/>
            <person name="Vega-Arreguin J.C."/>
            <person name="Wawra S."/>
            <person name="Young S.K."/>
            <person name="Zeng Q."/>
            <person name="Dieguez-Uribeondo J."/>
            <person name="Russ C."/>
            <person name="Tyler B.M."/>
            <person name="van West P."/>
        </authorList>
    </citation>
    <scope>NUCLEOTIDE SEQUENCE [LARGE SCALE GENOMIC DNA]</scope>
    <source>
        <strain evidence="4 5">CBS 223.65</strain>
    </source>
</reference>
<accession>A0A067CQ43</accession>
<evidence type="ECO:0000256" key="2">
    <source>
        <dbReference type="SAM" id="Phobius"/>
    </source>
</evidence>
<dbReference type="OrthoDB" id="164025at2759"/>
<dbReference type="AlphaFoldDB" id="A0A067CQ43"/>
<dbReference type="InterPro" id="IPR007052">
    <property type="entry name" value="CS_dom"/>
</dbReference>
<dbReference type="PANTHER" id="PTHR13164">
    <property type="entry name" value="CALICYLIN BINDING PROTEIN"/>
    <property type="match status" value="1"/>
</dbReference>
<feature type="compositionally biased region" description="Acidic residues" evidence="1">
    <location>
        <begin position="89"/>
        <end position="105"/>
    </location>
</feature>
<keyword evidence="2" id="KW-1133">Transmembrane helix</keyword>
<evidence type="ECO:0000256" key="1">
    <source>
        <dbReference type="SAM" id="MobiDB-lite"/>
    </source>
</evidence>
<evidence type="ECO:0000313" key="4">
    <source>
        <dbReference type="EMBL" id="KDO28937.1"/>
    </source>
</evidence>
<dbReference type="Proteomes" id="UP000030745">
    <property type="component" value="Unassembled WGS sequence"/>
</dbReference>
<organism evidence="4 5">
    <name type="scientific">Saprolegnia parasitica (strain CBS 223.65)</name>
    <dbReference type="NCBI Taxonomy" id="695850"/>
    <lineage>
        <taxon>Eukaryota</taxon>
        <taxon>Sar</taxon>
        <taxon>Stramenopiles</taxon>
        <taxon>Oomycota</taxon>
        <taxon>Saprolegniomycetes</taxon>
        <taxon>Saprolegniales</taxon>
        <taxon>Saprolegniaceae</taxon>
        <taxon>Saprolegnia</taxon>
    </lineage>
</organism>
<proteinExistence type="predicted"/>
<dbReference type="RefSeq" id="XP_012200478.1">
    <property type="nucleotide sequence ID" value="XM_012345088.1"/>
</dbReference>
<sequence>MQWFVPYIYVPSMDVGIVEIVTPLGNITVPLFISQFYGLLVALGLIALTVIWHACGGRYEPEDDAPYTKRTSKKAKARAKAKAAKEAEAADGNDADDDAEDDDESEARSALADNISRNGENSYYYAHKVREIDNTPMTLKQTISQYGWSDGRKTVTIYVDHPAAGDVAKDAVSIHWSATSLSLDITFDEKDVRSLVVPKLYGPIADVSYKAKRDSLVFTLVKKQHEPWKSLNAAAKNLDAHIEYDESLYD</sequence>
<name>A0A067CQ43_SAPPC</name>
<feature type="region of interest" description="Disordered" evidence="1">
    <location>
        <begin position="78"/>
        <end position="112"/>
    </location>
</feature>
<dbReference type="Gene3D" id="2.60.40.790">
    <property type="match status" value="1"/>
</dbReference>
<dbReference type="VEuPathDB" id="FungiDB:SPRG_05810"/>
<dbReference type="PROSITE" id="PS51203">
    <property type="entry name" value="CS"/>
    <property type="match status" value="1"/>
</dbReference>
<dbReference type="GeneID" id="24128188"/>